<protein>
    <recommendedName>
        <fullName evidence="2">poly(ADP-ribose) glycohydrolase</fullName>
        <ecNumber evidence="2">3.2.1.143</ecNumber>
    </recommendedName>
</protein>
<dbReference type="Proteomes" id="UP000051952">
    <property type="component" value="Unassembled WGS sequence"/>
</dbReference>
<comment type="similarity">
    <text evidence="1">Belongs to the poly(ADP-ribose) glycohydrolase family.</text>
</comment>
<evidence type="ECO:0000256" key="2">
    <source>
        <dbReference type="ARBA" id="ARBA00012255"/>
    </source>
</evidence>
<dbReference type="Pfam" id="PF20811">
    <property type="entry name" value="PARG_cat_N"/>
    <property type="match status" value="1"/>
</dbReference>
<dbReference type="Pfam" id="PF05028">
    <property type="entry name" value="PARG_cat_C"/>
    <property type="match status" value="1"/>
</dbReference>
<proteinExistence type="inferred from homology"/>
<dbReference type="GO" id="GO:0006282">
    <property type="term" value="P:regulation of DNA repair"/>
    <property type="evidence" value="ECO:0007669"/>
    <property type="project" value="InterPro"/>
</dbReference>
<dbReference type="GO" id="GO:0005737">
    <property type="term" value="C:cytoplasm"/>
    <property type="evidence" value="ECO:0007669"/>
    <property type="project" value="TreeGrafter"/>
</dbReference>
<name>A0A0S4JBU3_BODSA</name>
<dbReference type="PANTHER" id="PTHR12837">
    <property type="entry name" value="POLY ADP-RIBOSE GLYCOHYDROLASE"/>
    <property type="match status" value="1"/>
</dbReference>
<dbReference type="PANTHER" id="PTHR12837:SF0">
    <property type="entry name" value="POLY(ADP-RIBOSE) GLYCOHYDROLASE"/>
    <property type="match status" value="1"/>
</dbReference>
<feature type="binding site" evidence="5">
    <location>
        <position position="284"/>
    </location>
    <ligand>
        <name>substrate</name>
    </ligand>
</feature>
<evidence type="ECO:0000259" key="6">
    <source>
        <dbReference type="Pfam" id="PF05028"/>
    </source>
</evidence>
<dbReference type="InterPro" id="IPR048362">
    <property type="entry name" value="PARG_helical"/>
</dbReference>
<evidence type="ECO:0000259" key="7">
    <source>
        <dbReference type="Pfam" id="PF20811"/>
    </source>
</evidence>
<evidence type="ECO:0000313" key="8">
    <source>
        <dbReference type="EMBL" id="CUG85448.1"/>
    </source>
</evidence>
<evidence type="ECO:0000256" key="5">
    <source>
        <dbReference type="PIRSR" id="PIRSR607724-2"/>
    </source>
</evidence>
<feature type="active site" evidence="4">
    <location>
        <position position="267"/>
    </location>
</feature>
<dbReference type="EMBL" id="CYKH01001165">
    <property type="protein sequence ID" value="CUG85448.1"/>
    <property type="molecule type" value="Genomic_DNA"/>
</dbReference>
<evidence type="ECO:0000256" key="3">
    <source>
        <dbReference type="ARBA" id="ARBA00022801"/>
    </source>
</evidence>
<gene>
    <name evidence="8" type="ORF">BSAL_89895</name>
</gene>
<feature type="active site" evidence="4">
    <location>
        <position position="286"/>
    </location>
</feature>
<dbReference type="EC" id="3.2.1.143" evidence="2"/>
<keyword evidence="3 8" id="KW-0378">Hydrolase</keyword>
<evidence type="ECO:0000256" key="4">
    <source>
        <dbReference type="PIRSR" id="PIRSR607724-1"/>
    </source>
</evidence>
<accession>A0A0S4JBU3</accession>
<feature type="domain" description="PARG helical" evidence="7">
    <location>
        <begin position="78"/>
        <end position="183"/>
    </location>
</feature>
<evidence type="ECO:0000256" key="1">
    <source>
        <dbReference type="ARBA" id="ARBA00009545"/>
    </source>
</evidence>
<dbReference type="GO" id="GO:1990966">
    <property type="term" value="P:ATP generation from poly-ADP-D-ribose"/>
    <property type="evidence" value="ECO:0007669"/>
    <property type="project" value="TreeGrafter"/>
</dbReference>
<evidence type="ECO:0000313" key="9">
    <source>
        <dbReference type="Proteomes" id="UP000051952"/>
    </source>
</evidence>
<dbReference type="OrthoDB" id="1937899at2759"/>
<feature type="active site" evidence="4">
    <location>
        <position position="285"/>
    </location>
</feature>
<dbReference type="GO" id="GO:0005975">
    <property type="term" value="P:carbohydrate metabolic process"/>
    <property type="evidence" value="ECO:0007669"/>
    <property type="project" value="InterPro"/>
</dbReference>
<feature type="binding site" evidence="5">
    <location>
        <position position="270"/>
    </location>
    <ligand>
        <name>substrate</name>
    </ligand>
</feature>
<dbReference type="VEuPathDB" id="TriTrypDB:BSAL_89895"/>
<feature type="binding site" evidence="5">
    <location>
        <position position="325"/>
    </location>
    <ligand>
        <name>substrate</name>
    </ligand>
</feature>
<dbReference type="AlphaFoldDB" id="A0A0S4JBU3"/>
<keyword evidence="9" id="KW-1185">Reference proteome</keyword>
<feature type="domain" description="PARG catalytic Macro" evidence="6">
    <location>
        <begin position="247"/>
        <end position="442"/>
    </location>
</feature>
<dbReference type="InterPro" id="IPR007724">
    <property type="entry name" value="Poly_GlycHdrlase"/>
</dbReference>
<dbReference type="GO" id="GO:0009225">
    <property type="term" value="P:nucleotide-sugar metabolic process"/>
    <property type="evidence" value="ECO:0007669"/>
    <property type="project" value="TreeGrafter"/>
</dbReference>
<sequence>MSAASLYLDLANAVSAFPPASKTSAVVDYATLFELVTPNASNSERERFLEYVKEKKQSALGGLEKAVEIVAGRVSGFDFFGVTLPHLCETVRNIPLIFNGDAKVKILRKGEPGKLTLSRVQAMHSWPQVFFQSIPEIDDGSGRRDSTFGNISWTKLQFESRAVVGVHRLACLLTYFHMVAVQASTQPSAPTSEAAVSSLRGAIEELTAKDDPFIVFERVCRGDLIPSFGDLERMTEVPVIATFDQPALIVTSTTRIEDVASADAIVDFANKQVQIGCIIASATQEEIMFSIIPEAMIAVLVFEELNDDEAGLIHGARRFCNYTGYYHSFRYDGPCALHDDTAGQPPTIVIIDALENRGNLQFEDDPFKRDVAKALMGFLGVRKVRRSPHSSAEESLVPVVATGGWGCGIFCGDQTLKFLQQLIAASLAKCKLIYCTFGSQEREHSFKMIAHRLQSRNITVATVAAWVREYMAEVTDESDFELFVLSKLK</sequence>
<organism evidence="8 9">
    <name type="scientific">Bodo saltans</name>
    <name type="common">Flagellated protozoan</name>
    <dbReference type="NCBI Taxonomy" id="75058"/>
    <lineage>
        <taxon>Eukaryota</taxon>
        <taxon>Discoba</taxon>
        <taxon>Euglenozoa</taxon>
        <taxon>Kinetoplastea</taxon>
        <taxon>Metakinetoplastina</taxon>
        <taxon>Eubodonida</taxon>
        <taxon>Bodonidae</taxon>
        <taxon>Bodo</taxon>
    </lineage>
</organism>
<reference evidence="9" key="1">
    <citation type="submission" date="2015-09" db="EMBL/GenBank/DDBJ databases">
        <authorList>
            <consortium name="Pathogen Informatics"/>
        </authorList>
    </citation>
    <scope>NUCLEOTIDE SEQUENCE [LARGE SCALE GENOMIC DNA]</scope>
    <source>
        <strain evidence="9">Lake Konstanz</strain>
    </source>
</reference>
<dbReference type="GO" id="GO:0005634">
    <property type="term" value="C:nucleus"/>
    <property type="evidence" value="ECO:0007669"/>
    <property type="project" value="TreeGrafter"/>
</dbReference>
<dbReference type="GO" id="GO:0004649">
    <property type="term" value="F:poly(ADP-ribose) glycohydrolase activity"/>
    <property type="evidence" value="ECO:0007669"/>
    <property type="project" value="UniProtKB-EC"/>
</dbReference>
<dbReference type="InterPro" id="IPR046372">
    <property type="entry name" value="PARG_cat_C"/>
</dbReference>
<dbReference type="OMA" id="CETVRNI"/>